<dbReference type="InterPro" id="IPR027417">
    <property type="entry name" value="P-loop_NTPase"/>
</dbReference>
<reference evidence="1 2" key="1">
    <citation type="submission" date="2021-01" db="EMBL/GenBank/DDBJ databases">
        <title>Whole genome shotgun sequence of Catellatospora chokoriensis NBRC 107358.</title>
        <authorList>
            <person name="Komaki H."/>
            <person name="Tamura T."/>
        </authorList>
    </citation>
    <scope>NUCLEOTIDE SEQUENCE [LARGE SCALE GENOMIC DNA]</scope>
    <source>
        <strain evidence="1 2">NBRC 107358</strain>
    </source>
</reference>
<sequence length="648" mass="69021">MSPLQQPGAAGPVFALVPVAFPAYLHHDALVDADREVDRIGAALAHLGASIRHWPLEPESRTEANAKARMQSWASREHDLPHSMLAWIGHGAANQDSGWLAAYDTAATIVRRGISVDTVAGPVSDEWLERSGDEGAWSIVLIQACGAGTFAKRLIANLLGKPRDPQRLILIGVGSEGAAYLGAVGDALEEMLEKGFSDNDDSITLADFAYRLRAYLGRRVGADLVVHEFAPDGGTPLRRSPVVPGGVTAPVNVYHELRAFLERQPPDVRGHFVPKAQGAELSELAWYFVGRSRERGRVAGWLKDTACGMLVVTGGAGSGKSALLGNVVVHSNTRLRDLLVDAGFIVALPDAEQPPPEVFDGVIHLAGMTTADLVRRLAEVAGINPAARAAADLDALVKALSERTLTVLLDAMDEAQEPAVIAGSVLRRIAALPAVRVVVGTRPSVHDPQRRNPVTELLDALGAGPTTSVLWVPRDTEATEEYVRLRLNGARKAGRLRATATAVADAAATVAGNGEFLFARLAVHEILARPRILAPKQAKALAELLGKDQRELFAAAVTRLSAVSATFDPLMEALALSRGRGLPRSDGIWATVATALTSGRAVTEGDIDQLLDAAAPYILLDVEDGQSVYRLSHHNFREHFESRLAASA</sequence>
<dbReference type="AlphaFoldDB" id="A0A8J3JY66"/>
<name>A0A8J3JY66_9ACTN</name>
<keyword evidence="2" id="KW-1185">Reference proteome</keyword>
<evidence type="ECO:0000313" key="2">
    <source>
        <dbReference type="Proteomes" id="UP000619293"/>
    </source>
</evidence>
<comment type="caution">
    <text evidence="1">The sequence shown here is derived from an EMBL/GenBank/DDBJ whole genome shotgun (WGS) entry which is preliminary data.</text>
</comment>
<evidence type="ECO:0000313" key="1">
    <source>
        <dbReference type="EMBL" id="GIF93231.1"/>
    </source>
</evidence>
<accession>A0A8J3JY66</accession>
<dbReference type="EMBL" id="BONG01000058">
    <property type="protein sequence ID" value="GIF93231.1"/>
    <property type="molecule type" value="Genomic_DNA"/>
</dbReference>
<dbReference type="Proteomes" id="UP000619293">
    <property type="component" value="Unassembled WGS sequence"/>
</dbReference>
<protein>
    <submittedName>
        <fullName evidence="1">Uncharacterized protein</fullName>
    </submittedName>
</protein>
<gene>
    <name evidence="1" type="ORF">Cch02nite_66750</name>
</gene>
<proteinExistence type="predicted"/>
<dbReference type="RefSeq" id="WP_191838085.1">
    <property type="nucleotide sequence ID" value="NZ_BAAALB010000003.1"/>
</dbReference>
<organism evidence="1 2">
    <name type="scientific">Catellatospora chokoriensis</name>
    <dbReference type="NCBI Taxonomy" id="310353"/>
    <lineage>
        <taxon>Bacteria</taxon>
        <taxon>Bacillati</taxon>
        <taxon>Actinomycetota</taxon>
        <taxon>Actinomycetes</taxon>
        <taxon>Micromonosporales</taxon>
        <taxon>Micromonosporaceae</taxon>
        <taxon>Catellatospora</taxon>
    </lineage>
</organism>
<dbReference type="Gene3D" id="3.40.50.300">
    <property type="entry name" value="P-loop containing nucleotide triphosphate hydrolases"/>
    <property type="match status" value="1"/>
</dbReference>